<comment type="caution">
    <text evidence="2">The sequence shown here is derived from an EMBL/GenBank/DDBJ whole genome shotgun (WGS) entry which is preliminary data.</text>
</comment>
<protein>
    <submittedName>
        <fullName evidence="2">Uncharacterized protein</fullName>
    </submittedName>
</protein>
<evidence type="ECO:0000313" key="3">
    <source>
        <dbReference type="Proteomes" id="UP000325313"/>
    </source>
</evidence>
<sequence>MGEFPELLASQQEQKVDDRLDSKVAQHQGYGSSRTELGELCRRYGGARRSKRVRPTCFVYNAPGKTHDSRG</sequence>
<evidence type="ECO:0000256" key="1">
    <source>
        <dbReference type="SAM" id="MobiDB-lite"/>
    </source>
</evidence>
<gene>
    <name evidence="2" type="ORF">PGTUg99_002211</name>
</gene>
<name>A0A5B0RVK7_PUCGR</name>
<evidence type="ECO:0000313" key="2">
    <source>
        <dbReference type="EMBL" id="KAA1130016.1"/>
    </source>
</evidence>
<proteinExistence type="predicted"/>
<organism evidence="2 3">
    <name type="scientific">Puccinia graminis f. sp. tritici</name>
    <dbReference type="NCBI Taxonomy" id="56615"/>
    <lineage>
        <taxon>Eukaryota</taxon>
        <taxon>Fungi</taxon>
        <taxon>Dikarya</taxon>
        <taxon>Basidiomycota</taxon>
        <taxon>Pucciniomycotina</taxon>
        <taxon>Pucciniomycetes</taxon>
        <taxon>Pucciniales</taxon>
        <taxon>Pucciniaceae</taxon>
        <taxon>Puccinia</taxon>
    </lineage>
</organism>
<dbReference type="Proteomes" id="UP000325313">
    <property type="component" value="Unassembled WGS sequence"/>
</dbReference>
<accession>A0A5B0RVK7</accession>
<feature type="compositionally biased region" description="Basic and acidic residues" evidence="1">
    <location>
        <begin position="14"/>
        <end position="24"/>
    </location>
</feature>
<dbReference type="EMBL" id="VDEP01000114">
    <property type="protein sequence ID" value="KAA1130016.1"/>
    <property type="molecule type" value="Genomic_DNA"/>
</dbReference>
<feature type="region of interest" description="Disordered" evidence="1">
    <location>
        <begin position="1"/>
        <end position="32"/>
    </location>
</feature>
<dbReference type="AlphaFoldDB" id="A0A5B0RVK7"/>
<reference evidence="2 3" key="1">
    <citation type="submission" date="2019-05" db="EMBL/GenBank/DDBJ databases">
        <title>Emergence of the Ug99 lineage of the wheat stem rust pathogen through somatic hybridization.</title>
        <authorList>
            <person name="Li F."/>
            <person name="Upadhyaya N.M."/>
            <person name="Sperschneider J."/>
            <person name="Matny O."/>
            <person name="Nguyen-Phuc H."/>
            <person name="Mago R."/>
            <person name="Raley C."/>
            <person name="Miller M.E."/>
            <person name="Silverstein K.A.T."/>
            <person name="Henningsen E."/>
            <person name="Hirsch C.D."/>
            <person name="Visser B."/>
            <person name="Pretorius Z.A."/>
            <person name="Steffenson B.J."/>
            <person name="Schwessinger B."/>
            <person name="Dodds P.N."/>
            <person name="Figueroa M."/>
        </authorList>
    </citation>
    <scope>NUCLEOTIDE SEQUENCE [LARGE SCALE GENOMIC DNA]</scope>
    <source>
        <strain evidence="2 3">Ug99</strain>
    </source>
</reference>